<dbReference type="Pfam" id="PF12848">
    <property type="entry name" value="ABC_tran_Xtn"/>
    <property type="match status" value="1"/>
</dbReference>
<feature type="domain" description="ABC transporter" evidence="6">
    <location>
        <begin position="335"/>
        <end position="554"/>
    </location>
</feature>
<dbReference type="FunFam" id="3.40.50.300:FF:000011">
    <property type="entry name" value="Putative ABC transporter ATP-binding component"/>
    <property type="match status" value="1"/>
</dbReference>
<dbReference type="PROSITE" id="PS50893">
    <property type="entry name" value="ABC_TRANSPORTER_2"/>
    <property type="match status" value="2"/>
</dbReference>
<dbReference type="PROSITE" id="PS00211">
    <property type="entry name" value="ABC_TRANSPORTER_1"/>
    <property type="match status" value="2"/>
</dbReference>
<comment type="similarity">
    <text evidence="5">Belongs to the ABC transporter superfamily. ABCF family. Uup subfamily.</text>
</comment>
<dbReference type="PANTHER" id="PTHR19211">
    <property type="entry name" value="ATP-BINDING TRANSPORT PROTEIN-RELATED"/>
    <property type="match status" value="1"/>
</dbReference>
<dbReference type="CDD" id="cd03221">
    <property type="entry name" value="ABCF_EF-3"/>
    <property type="match status" value="2"/>
</dbReference>
<feature type="domain" description="ABC transporter" evidence="6">
    <location>
        <begin position="2"/>
        <end position="266"/>
    </location>
</feature>
<sequence length="645" mass="72825">MLEARNLSLTIGTKELLIDSSFRIGDRDRVGLVGMNGAGKSTLLKYLSGNMPEQTLQVSGQILKSSDTTIGYLPQEISFDGDLEKSALEYVMQANERLYALSRDIARMEIELTLPFNHESEAYTKLIERFSEATHEFERLGGYKMRADAEKILVGLGFSQEDFQKKVKEFSGGWQMRLLIAKLLLQAPTLLLLDEPTNHLDMDSLQWLENYLLNYDGAYIIISHDRFFLDKLTTKTLEISFKRITEYKGNYSFYEREKALRYEQMQAKYANDLKKIAELRRFIERFKAKATKSSQAQSRMRMLEKLQAQLEAPEQDLSQISFRFPKAAPSGRIVLTLKGVSKSYTLPDHSVKTVLSGIDLEVERGERIALVGSNGAGKSTLCKIIAGEIDFQGERKLGHQVSLAFFGQHQSEMLNVHHTILEEMLAHAPDSEARKKVRDLLGCFLFSGDDVNKKIGVLSGGEKSRVALAKMLLQASNFLILDEPTNHLDMRSKDMLIEALENYDGTLIIVSHDRYFLDSLVSKVIYLKDGKLRTYLGSYADFVEKLEQESAQEAAAKAAMASAVKSETSKASAKARASEPKTSKRTLHQLESQIESLEREKSLLESEMAKADFFKHAQSKSIIEKYGAISAQLESLYQEWEKTVS</sequence>
<dbReference type="PANTHER" id="PTHR19211:SF14">
    <property type="entry name" value="ATP-BINDING CASSETTE SUB-FAMILY F MEMBER 1"/>
    <property type="match status" value="1"/>
</dbReference>
<comment type="catalytic activity">
    <reaction evidence="4">
        <text>ATP + H2O = ADP + phosphate + H(+)</text>
        <dbReference type="Rhea" id="RHEA:13065"/>
        <dbReference type="ChEBI" id="CHEBI:15377"/>
        <dbReference type="ChEBI" id="CHEBI:15378"/>
        <dbReference type="ChEBI" id="CHEBI:30616"/>
        <dbReference type="ChEBI" id="CHEBI:43474"/>
        <dbReference type="ChEBI" id="CHEBI:456216"/>
    </reaction>
</comment>
<evidence type="ECO:0000256" key="1">
    <source>
        <dbReference type="ARBA" id="ARBA00022737"/>
    </source>
</evidence>
<protein>
    <submittedName>
        <fullName evidence="7">ABC transporter ATP-binding protein</fullName>
    </submittedName>
</protein>
<dbReference type="Proteomes" id="UP000266389">
    <property type="component" value="Unassembled WGS sequence"/>
</dbReference>
<proteinExistence type="inferred from homology"/>
<gene>
    <name evidence="7" type="ORF">D0433_01480</name>
</gene>
<dbReference type="InterPro" id="IPR003439">
    <property type="entry name" value="ABC_transporter-like_ATP-bd"/>
</dbReference>
<dbReference type="SMART" id="SM00382">
    <property type="entry name" value="AAA"/>
    <property type="match status" value="2"/>
</dbReference>
<dbReference type="InterPro" id="IPR032781">
    <property type="entry name" value="ABC_tran_Xtn"/>
</dbReference>
<evidence type="ECO:0000256" key="4">
    <source>
        <dbReference type="ARBA" id="ARBA00049360"/>
    </source>
</evidence>
<dbReference type="EMBL" id="PHFL01000007">
    <property type="protein sequence ID" value="RFM25316.1"/>
    <property type="molecule type" value="Genomic_DNA"/>
</dbReference>
<dbReference type="Gene3D" id="1.10.287.380">
    <property type="entry name" value="Valyl-tRNA synthetase, C-terminal domain"/>
    <property type="match status" value="1"/>
</dbReference>
<dbReference type="Gene3D" id="3.40.50.300">
    <property type="entry name" value="P-loop containing nucleotide triphosphate hydrolases"/>
    <property type="match status" value="2"/>
</dbReference>
<keyword evidence="1" id="KW-0677">Repeat</keyword>
<organism evidence="7 8">
    <name type="scientific">Candidatus Thermochlorobacter aerophilus</name>
    <dbReference type="NCBI Taxonomy" id="1868324"/>
    <lineage>
        <taxon>Bacteria</taxon>
        <taxon>Pseudomonadati</taxon>
        <taxon>Chlorobiota</taxon>
        <taxon>Chlorobiia</taxon>
        <taxon>Chlorobiales</taxon>
        <taxon>Candidatus Thermochlorobacteriaceae</taxon>
        <taxon>Candidatus Thermochlorobacter</taxon>
    </lineage>
</organism>
<dbReference type="FunFam" id="3.40.50.300:FF:000309">
    <property type="entry name" value="ABC transporter ATP-binding protein"/>
    <property type="match status" value="1"/>
</dbReference>
<reference evidence="7 8" key="1">
    <citation type="journal article" date="2011" name="ISME J.">
        <title>Community ecology of hot spring cyanobacterial mats: predominant populations and their functional potential.</title>
        <authorList>
            <person name="Klatt C.G."/>
            <person name="Wood J.M."/>
            <person name="Rusch D.B."/>
            <person name="Bateson M.M."/>
            <person name="Hamamura N."/>
            <person name="Heidelberg J.F."/>
            <person name="Grossman A.R."/>
            <person name="Bhaya D."/>
            <person name="Cohan F.M."/>
            <person name="Kuhl M."/>
            <person name="Bryant D.A."/>
            <person name="Ward D.M."/>
        </authorList>
    </citation>
    <scope>NUCLEOTIDE SEQUENCE [LARGE SCALE GENOMIC DNA]</scope>
    <source>
        <strain evidence="7">OS</strain>
    </source>
</reference>
<dbReference type="AlphaFoldDB" id="A0A395M3J8"/>
<name>A0A395M3J8_9BACT</name>
<dbReference type="GO" id="GO:0016887">
    <property type="term" value="F:ATP hydrolysis activity"/>
    <property type="evidence" value="ECO:0007669"/>
    <property type="project" value="InterPro"/>
</dbReference>
<dbReference type="GO" id="GO:0005524">
    <property type="term" value="F:ATP binding"/>
    <property type="evidence" value="ECO:0007669"/>
    <property type="project" value="UniProtKB-KW"/>
</dbReference>
<evidence type="ECO:0000313" key="7">
    <source>
        <dbReference type="EMBL" id="RFM25316.1"/>
    </source>
</evidence>
<evidence type="ECO:0000313" key="8">
    <source>
        <dbReference type="Proteomes" id="UP000266389"/>
    </source>
</evidence>
<dbReference type="InterPro" id="IPR037118">
    <property type="entry name" value="Val-tRNA_synth_C_sf"/>
</dbReference>
<evidence type="ECO:0000256" key="3">
    <source>
        <dbReference type="ARBA" id="ARBA00022840"/>
    </source>
</evidence>
<comment type="caution">
    <text evidence="7">The sequence shown here is derived from an EMBL/GenBank/DDBJ whole genome shotgun (WGS) entry which is preliminary data.</text>
</comment>
<dbReference type="SUPFAM" id="SSF52540">
    <property type="entry name" value="P-loop containing nucleoside triphosphate hydrolases"/>
    <property type="match status" value="2"/>
</dbReference>
<evidence type="ECO:0000256" key="5">
    <source>
        <dbReference type="ARBA" id="ARBA00061478"/>
    </source>
</evidence>
<dbReference type="InterPro" id="IPR017871">
    <property type="entry name" value="ABC_transporter-like_CS"/>
</dbReference>
<dbReference type="InterPro" id="IPR032524">
    <property type="entry name" value="ABC_tran_C"/>
</dbReference>
<dbReference type="InterPro" id="IPR027417">
    <property type="entry name" value="P-loop_NTPase"/>
</dbReference>
<dbReference type="GO" id="GO:0003677">
    <property type="term" value="F:DNA binding"/>
    <property type="evidence" value="ECO:0007669"/>
    <property type="project" value="InterPro"/>
</dbReference>
<dbReference type="InterPro" id="IPR003593">
    <property type="entry name" value="AAA+_ATPase"/>
</dbReference>
<accession>A0A395M3J8</accession>
<dbReference type="Pfam" id="PF00005">
    <property type="entry name" value="ABC_tran"/>
    <property type="match status" value="2"/>
</dbReference>
<keyword evidence="3 7" id="KW-0067">ATP-binding</keyword>
<evidence type="ECO:0000256" key="2">
    <source>
        <dbReference type="ARBA" id="ARBA00022741"/>
    </source>
</evidence>
<dbReference type="Pfam" id="PF16326">
    <property type="entry name" value="ABC_tran_CTD"/>
    <property type="match status" value="1"/>
</dbReference>
<dbReference type="InterPro" id="IPR050611">
    <property type="entry name" value="ABCF"/>
</dbReference>
<evidence type="ECO:0000259" key="6">
    <source>
        <dbReference type="PROSITE" id="PS50893"/>
    </source>
</evidence>
<keyword evidence="2" id="KW-0547">Nucleotide-binding</keyword>